<dbReference type="AlphaFoldDB" id="A0AAN7H4T3"/>
<dbReference type="Proteomes" id="UP001303760">
    <property type="component" value="Unassembled WGS sequence"/>
</dbReference>
<evidence type="ECO:0000313" key="4">
    <source>
        <dbReference type="Proteomes" id="UP001303760"/>
    </source>
</evidence>
<dbReference type="PANTHER" id="PTHR47784">
    <property type="entry name" value="STEROL UPTAKE CONTROL PROTEIN 2"/>
    <property type="match status" value="1"/>
</dbReference>
<evidence type="ECO:0000256" key="1">
    <source>
        <dbReference type="ARBA" id="ARBA00023242"/>
    </source>
</evidence>
<dbReference type="EMBL" id="MU860305">
    <property type="protein sequence ID" value="KAK4235021.1"/>
    <property type="molecule type" value="Genomic_DNA"/>
</dbReference>
<accession>A0AAN7H4T3</accession>
<evidence type="ECO:0000259" key="2">
    <source>
        <dbReference type="PROSITE" id="PS50048"/>
    </source>
</evidence>
<keyword evidence="1" id="KW-0539">Nucleus</keyword>
<name>A0AAN7H4T3_9PEZI</name>
<dbReference type="SUPFAM" id="SSF57701">
    <property type="entry name" value="Zn2/Cys6 DNA-binding domain"/>
    <property type="match status" value="1"/>
</dbReference>
<organism evidence="3 4">
    <name type="scientific">Achaetomium macrosporum</name>
    <dbReference type="NCBI Taxonomy" id="79813"/>
    <lineage>
        <taxon>Eukaryota</taxon>
        <taxon>Fungi</taxon>
        <taxon>Dikarya</taxon>
        <taxon>Ascomycota</taxon>
        <taxon>Pezizomycotina</taxon>
        <taxon>Sordariomycetes</taxon>
        <taxon>Sordariomycetidae</taxon>
        <taxon>Sordariales</taxon>
        <taxon>Chaetomiaceae</taxon>
        <taxon>Achaetomium</taxon>
    </lineage>
</organism>
<feature type="domain" description="Zn(2)-C6 fungal-type" evidence="2">
    <location>
        <begin position="13"/>
        <end position="43"/>
    </location>
</feature>
<dbReference type="Pfam" id="PF00172">
    <property type="entry name" value="Zn_clus"/>
    <property type="match status" value="1"/>
</dbReference>
<dbReference type="PROSITE" id="PS50048">
    <property type="entry name" value="ZN2_CY6_FUNGAL_2"/>
    <property type="match status" value="1"/>
</dbReference>
<keyword evidence="4" id="KW-1185">Reference proteome</keyword>
<dbReference type="InterPro" id="IPR036864">
    <property type="entry name" value="Zn2-C6_fun-type_DNA-bd_sf"/>
</dbReference>
<dbReference type="GO" id="GO:0008270">
    <property type="term" value="F:zinc ion binding"/>
    <property type="evidence" value="ECO:0007669"/>
    <property type="project" value="InterPro"/>
</dbReference>
<comment type="caution">
    <text evidence="3">The sequence shown here is derived from an EMBL/GenBank/DDBJ whole genome shotgun (WGS) entry which is preliminary data.</text>
</comment>
<dbReference type="GO" id="GO:0001228">
    <property type="term" value="F:DNA-binding transcription activator activity, RNA polymerase II-specific"/>
    <property type="evidence" value="ECO:0007669"/>
    <property type="project" value="TreeGrafter"/>
</dbReference>
<dbReference type="InterPro" id="IPR001138">
    <property type="entry name" value="Zn2Cys6_DnaBD"/>
</dbReference>
<gene>
    <name evidence="3" type="ORF">C8A03DRAFT_37150</name>
</gene>
<proteinExistence type="predicted"/>
<reference evidence="3" key="1">
    <citation type="journal article" date="2023" name="Mol. Phylogenet. Evol.">
        <title>Genome-scale phylogeny and comparative genomics of the fungal order Sordariales.</title>
        <authorList>
            <person name="Hensen N."/>
            <person name="Bonometti L."/>
            <person name="Westerberg I."/>
            <person name="Brannstrom I.O."/>
            <person name="Guillou S."/>
            <person name="Cros-Aarteil S."/>
            <person name="Calhoun S."/>
            <person name="Haridas S."/>
            <person name="Kuo A."/>
            <person name="Mondo S."/>
            <person name="Pangilinan J."/>
            <person name="Riley R."/>
            <person name="LaButti K."/>
            <person name="Andreopoulos B."/>
            <person name="Lipzen A."/>
            <person name="Chen C."/>
            <person name="Yan M."/>
            <person name="Daum C."/>
            <person name="Ng V."/>
            <person name="Clum A."/>
            <person name="Steindorff A."/>
            <person name="Ohm R.A."/>
            <person name="Martin F."/>
            <person name="Silar P."/>
            <person name="Natvig D.O."/>
            <person name="Lalanne C."/>
            <person name="Gautier V."/>
            <person name="Ament-Velasquez S.L."/>
            <person name="Kruys A."/>
            <person name="Hutchinson M.I."/>
            <person name="Powell A.J."/>
            <person name="Barry K."/>
            <person name="Miller A.N."/>
            <person name="Grigoriev I.V."/>
            <person name="Debuchy R."/>
            <person name="Gladieux P."/>
            <person name="Hiltunen Thoren M."/>
            <person name="Johannesson H."/>
        </authorList>
    </citation>
    <scope>NUCLEOTIDE SEQUENCE</scope>
    <source>
        <strain evidence="3">CBS 532.94</strain>
    </source>
</reference>
<dbReference type="PROSITE" id="PS00463">
    <property type="entry name" value="ZN2_CY6_FUNGAL_1"/>
    <property type="match status" value="1"/>
</dbReference>
<evidence type="ECO:0000313" key="3">
    <source>
        <dbReference type="EMBL" id="KAK4235021.1"/>
    </source>
</evidence>
<dbReference type="PANTHER" id="PTHR47784:SF4">
    <property type="entry name" value="ZN(II)2CYS6 TRANSCRIPTION FACTOR (EUROFUNG)"/>
    <property type="match status" value="1"/>
</dbReference>
<reference evidence="3" key="2">
    <citation type="submission" date="2023-05" db="EMBL/GenBank/DDBJ databases">
        <authorList>
            <consortium name="Lawrence Berkeley National Laboratory"/>
            <person name="Steindorff A."/>
            <person name="Hensen N."/>
            <person name="Bonometti L."/>
            <person name="Westerberg I."/>
            <person name="Brannstrom I.O."/>
            <person name="Guillou S."/>
            <person name="Cros-Aarteil S."/>
            <person name="Calhoun S."/>
            <person name="Haridas S."/>
            <person name="Kuo A."/>
            <person name="Mondo S."/>
            <person name="Pangilinan J."/>
            <person name="Riley R."/>
            <person name="Labutti K."/>
            <person name="Andreopoulos B."/>
            <person name="Lipzen A."/>
            <person name="Chen C."/>
            <person name="Yanf M."/>
            <person name="Daum C."/>
            <person name="Ng V."/>
            <person name="Clum A."/>
            <person name="Ohm R."/>
            <person name="Martin F."/>
            <person name="Silar P."/>
            <person name="Natvig D."/>
            <person name="Lalanne C."/>
            <person name="Gautier V."/>
            <person name="Ament-Velasquez S.L."/>
            <person name="Kruys A."/>
            <person name="Hutchinson M.I."/>
            <person name="Powell A.J."/>
            <person name="Barry K."/>
            <person name="Miller A.N."/>
            <person name="Grigoriev I.V."/>
            <person name="Debuchy R."/>
            <person name="Gladieux P."/>
            <person name="Thoren M.H."/>
            <person name="Johannesson H."/>
        </authorList>
    </citation>
    <scope>NUCLEOTIDE SEQUENCE</scope>
    <source>
        <strain evidence="3">CBS 532.94</strain>
    </source>
</reference>
<protein>
    <recommendedName>
        <fullName evidence="2">Zn(2)-C6 fungal-type domain-containing protein</fullName>
    </recommendedName>
</protein>
<dbReference type="CDD" id="cd00067">
    <property type="entry name" value="GAL4"/>
    <property type="match status" value="1"/>
</dbReference>
<dbReference type="SMART" id="SM00066">
    <property type="entry name" value="GAL4"/>
    <property type="match status" value="1"/>
</dbReference>
<dbReference type="InterPro" id="IPR053157">
    <property type="entry name" value="Sterol_Uptake_Regulator"/>
</dbReference>
<dbReference type="Gene3D" id="4.10.240.10">
    <property type="entry name" value="Zn(2)-C6 fungal-type DNA-binding domain"/>
    <property type="match status" value="1"/>
</dbReference>
<sequence length="415" mass="46113">MTKRRAHKKSRNGCKECKRRHIKCDERWPSCSNCVTTERQCSYLLLYRHTPPYPSPSPASSLAWVDTPAPTPFSAPDTVSESPAGVSCVSAGSGPGLLGEGYSLLHLELFHHFDRNFSSSFSPGLQDLEPLLRLAVREAFAWPYLMDELLAVSAAHKSTLVDDRDNSGSSRKALYRTEATRLQTRAVARLGSISQCEISDENCVSLFLFSIFLGQHALFDVFSSLPRGDLAAVLDRFTHCLGLHRGIRVIASRSWPRVCAQLQLGPEHLEPPDPHVAAAAVGQRRGTECAALVELLRSKSQLTSPAKQACGDAVEQLQRMFDSSQLPGTARRFIVVQEWMVRVSVAYVDLLAERRPEALVILAYYGVLLHHAREYWPVGRAGSYLIRSITAHLGSYWAEWLRWPNSMLDASEPGT</sequence>